<feature type="domain" description="Glycosyl transferase family 1" evidence="4">
    <location>
        <begin position="213"/>
        <end position="368"/>
    </location>
</feature>
<keyword evidence="2" id="KW-0328">Glycosyltransferase</keyword>
<organism evidence="6 7">
    <name type="scientific">Handelsmanbacteria sp. (strain RIFCSPLOWO2_12_FULL_64_10)</name>
    <dbReference type="NCBI Taxonomy" id="1817868"/>
    <lineage>
        <taxon>Bacteria</taxon>
        <taxon>Candidatus Handelsmaniibacteriota</taxon>
    </lineage>
</organism>
<dbReference type="Pfam" id="PF13439">
    <property type="entry name" value="Glyco_transf_4"/>
    <property type="match status" value="1"/>
</dbReference>
<dbReference type="CDD" id="cd03801">
    <property type="entry name" value="GT4_PimA-like"/>
    <property type="match status" value="1"/>
</dbReference>
<evidence type="ECO:0000256" key="1">
    <source>
        <dbReference type="ARBA" id="ARBA00009481"/>
    </source>
</evidence>
<gene>
    <name evidence="6" type="ORF">A3F84_14880</name>
</gene>
<evidence type="ECO:0000256" key="2">
    <source>
        <dbReference type="ARBA" id="ARBA00022676"/>
    </source>
</evidence>
<dbReference type="SUPFAM" id="SSF53756">
    <property type="entry name" value="UDP-Glycosyltransferase/glycogen phosphorylase"/>
    <property type="match status" value="1"/>
</dbReference>
<dbReference type="PANTHER" id="PTHR12526:SF640">
    <property type="entry name" value="COLANIC ACID BIOSYNTHESIS GLYCOSYLTRANSFERASE WCAL-RELATED"/>
    <property type="match status" value="1"/>
</dbReference>
<sequence length="409" mass="45505">MKILFVHEKCGYFGGVEQNVADSAEGLRGRGHACTLAYGGVTERDPDGYAALFEGCFRCPELGLGGPDRAGFFEEVLRRVGPDVVYFHKVAELPSHPLPGARVVRMVHDHDLCCPRRHKYFALSGRVCRHRAGWRCWADGAFLRRDRASWAGFTLARIGRQVQEMRRNHSLDRVLVGSRFMREELLQNGFPPEKVRILPPVVRMGDRRPSAVPSEPRILYVGQLIRGKGVDLLLHAMQKVSCEFTALIAGEGNARRELEALCQGLGLAGRVRFLGWVGHEGVGRLYSWAKVVAVPSRWPEPFGMVGIEAMRHGRAVVAFDVGGIPDWLDHGVTGLLAPEQDTTALAQSLERALTDTELAVRLGRNAHERTRARYSFEGYLDRLESHLCGGWSDELDLVNIEMNGGHSEP</sequence>
<comment type="caution">
    <text evidence="6">The sequence shown here is derived from an EMBL/GenBank/DDBJ whole genome shotgun (WGS) entry which is preliminary data.</text>
</comment>
<dbReference type="AlphaFoldDB" id="A0A1F6C542"/>
<evidence type="ECO:0000259" key="5">
    <source>
        <dbReference type="Pfam" id="PF13439"/>
    </source>
</evidence>
<dbReference type="Proteomes" id="UP000178606">
    <property type="component" value="Unassembled WGS sequence"/>
</dbReference>
<dbReference type="InterPro" id="IPR001296">
    <property type="entry name" value="Glyco_trans_1"/>
</dbReference>
<accession>A0A1F6C542</accession>
<reference evidence="6 7" key="1">
    <citation type="journal article" date="2016" name="Nat. Commun.">
        <title>Thousands of microbial genomes shed light on interconnected biogeochemical processes in an aquifer system.</title>
        <authorList>
            <person name="Anantharaman K."/>
            <person name="Brown C.T."/>
            <person name="Hug L.A."/>
            <person name="Sharon I."/>
            <person name="Castelle C.J."/>
            <person name="Probst A.J."/>
            <person name="Thomas B.C."/>
            <person name="Singh A."/>
            <person name="Wilkins M.J."/>
            <person name="Karaoz U."/>
            <person name="Brodie E.L."/>
            <person name="Williams K.H."/>
            <person name="Hubbard S.S."/>
            <person name="Banfield J.F."/>
        </authorList>
    </citation>
    <scope>NUCLEOTIDE SEQUENCE [LARGE SCALE GENOMIC DNA]</scope>
    <source>
        <strain evidence="7">RIFCSPLOWO2_12_FULL_64_10</strain>
    </source>
</reference>
<dbReference type="GO" id="GO:0016757">
    <property type="term" value="F:glycosyltransferase activity"/>
    <property type="evidence" value="ECO:0007669"/>
    <property type="project" value="UniProtKB-KW"/>
</dbReference>
<evidence type="ECO:0000259" key="4">
    <source>
        <dbReference type="Pfam" id="PF00534"/>
    </source>
</evidence>
<dbReference type="Pfam" id="PF00534">
    <property type="entry name" value="Glycos_transf_1"/>
    <property type="match status" value="1"/>
</dbReference>
<dbReference type="EMBL" id="MFKF01000409">
    <property type="protein sequence ID" value="OGG44261.1"/>
    <property type="molecule type" value="Genomic_DNA"/>
</dbReference>
<name>A0A1F6C542_HANXR</name>
<evidence type="ECO:0000256" key="3">
    <source>
        <dbReference type="ARBA" id="ARBA00022679"/>
    </source>
</evidence>
<evidence type="ECO:0008006" key="8">
    <source>
        <dbReference type="Google" id="ProtNLM"/>
    </source>
</evidence>
<evidence type="ECO:0000313" key="7">
    <source>
        <dbReference type="Proteomes" id="UP000178606"/>
    </source>
</evidence>
<evidence type="ECO:0000313" key="6">
    <source>
        <dbReference type="EMBL" id="OGG44261.1"/>
    </source>
</evidence>
<comment type="similarity">
    <text evidence="1">Belongs to the glycosyltransferase group 1 family. Glycosyltransferase 4 subfamily.</text>
</comment>
<feature type="domain" description="Glycosyltransferase subfamily 4-like N-terminal" evidence="5">
    <location>
        <begin position="13"/>
        <end position="202"/>
    </location>
</feature>
<keyword evidence="3" id="KW-0808">Transferase</keyword>
<protein>
    <recommendedName>
        <fullName evidence="8">Glycosyl transferase family 1 domain-containing protein</fullName>
    </recommendedName>
</protein>
<dbReference type="InterPro" id="IPR028098">
    <property type="entry name" value="Glyco_trans_4-like_N"/>
</dbReference>
<dbReference type="Gene3D" id="3.40.50.2000">
    <property type="entry name" value="Glycogen Phosphorylase B"/>
    <property type="match status" value="2"/>
</dbReference>
<proteinExistence type="inferred from homology"/>
<dbReference type="PANTHER" id="PTHR12526">
    <property type="entry name" value="GLYCOSYLTRANSFERASE"/>
    <property type="match status" value="1"/>
</dbReference>